<dbReference type="PANTHER" id="PTHR30480:SF16">
    <property type="entry name" value="GLYCOSIDE HYDROLASE FAMILY 3 DOMAIN PROTEIN"/>
    <property type="match status" value="1"/>
</dbReference>
<proteinExistence type="inferred from homology"/>
<dbReference type="PANTHER" id="PTHR30480">
    <property type="entry name" value="BETA-HEXOSAMINIDASE-RELATED"/>
    <property type="match status" value="1"/>
</dbReference>
<dbReference type="InterPro" id="IPR019800">
    <property type="entry name" value="Glyco_hydro_3_AS"/>
</dbReference>
<dbReference type="Gene3D" id="3.20.20.300">
    <property type="entry name" value="Glycoside hydrolase, family 3, N-terminal domain"/>
    <property type="match status" value="1"/>
</dbReference>
<feature type="domain" description="Glycoside hydrolase family 3 N-terminal" evidence="4">
    <location>
        <begin position="73"/>
        <end position="394"/>
    </location>
</feature>
<evidence type="ECO:0000259" key="4">
    <source>
        <dbReference type="Pfam" id="PF00933"/>
    </source>
</evidence>
<evidence type="ECO:0000256" key="3">
    <source>
        <dbReference type="ARBA" id="ARBA00023295"/>
    </source>
</evidence>
<organism evidence="5 6">
    <name type="scientific">Clostridium yunnanense</name>
    <dbReference type="NCBI Taxonomy" id="2800325"/>
    <lineage>
        <taxon>Bacteria</taxon>
        <taxon>Bacillati</taxon>
        <taxon>Bacillota</taxon>
        <taxon>Clostridia</taxon>
        <taxon>Eubacteriales</taxon>
        <taxon>Clostridiaceae</taxon>
        <taxon>Clostridium</taxon>
    </lineage>
</organism>
<keyword evidence="3 5" id="KW-0326">Glycosidase</keyword>
<dbReference type="InterPro" id="IPR050226">
    <property type="entry name" value="NagZ_Beta-hexosaminidase"/>
</dbReference>
<reference evidence="6" key="1">
    <citation type="submission" date="2021-01" db="EMBL/GenBank/DDBJ databases">
        <title>Genome public.</title>
        <authorList>
            <person name="Liu C."/>
            <person name="Sun Q."/>
        </authorList>
    </citation>
    <scope>NUCLEOTIDE SEQUENCE [LARGE SCALE GENOMIC DNA]</scope>
    <source>
        <strain evidence="6">YIM B02505</strain>
    </source>
</reference>
<dbReference type="InterPro" id="IPR036962">
    <property type="entry name" value="Glyco_hydro_3_N_sf"/>
</dbReference>
<evidence type="ECO:0000256" key="2">
    <source>
        <dbReference type="ARBA" id="ARBA00022801"/>
    </source>
</evidence>
<dbReference type="Pfam" id="PF00933">
    <property type="entry name" value="Glyco_hydro_3"/>
    <property type="match status" value="1"/>
</dbReference>
<evidence type="ECO:0000256" key="1">
    <source>
        <dbReference type="ARBA" id="ARBA00005336"/>
    </source>
</evidence>
<dbReference type="EC" id="3.2.1.52" evidence="5"/>
<dbReference type="NCBIfam" id="NF003740">
    <property type="entry name" value="PRK05337.1"/>
    <property type="match status" value="1"/>
</dbReference>
<name>A0ABS1EIA0_9CLOT</name>
<sequence length="424" mass="46617">MRKFLITFIAVLFIIFAFVGGFYIGGGNLYLDKFFSRNNQADQNNGSNENGSNVNTPPIEEKDPIKEKLKTLTLDEKIGQLTIVGVEGTEVNENTKELIQKYHVGGVIFFKENISSKNQALTLVKTLKNTNGAGIPLFLAVDEEGGRVSRMPAEYKKLPSSGTIGKKNDEGISRKIGEILGEEVSSVGFNLDFAPVLDINSNPNNPIIGDRSFGSNSELVSKLGVATMKGIQSKNIISAVKHFPGHGDTSVDSHKGLPTVNTDINRLRSFELIPFEKAIDNGADMVMVAHILLPSIDKTYPSSLSRVVISDILRKELGFNGVIITDDMTMGAITLNYDINRAAVTSLKAGSDIVLVCHDYNKEKTVIESIKTAVNNKEITEQQIDEKVYRILKLKDKYKLGEEKQEYNIQDINNNITSISGTIK</sequence>
<dbReference type="EMBL" id="JAENHN010000002">
    <property type="protein sequence ID" value="MBK1809071.1"/>
    <property type="molecule type" value="Genomic_DNA"/>
</dbReference>
<keyword evidence="6" id="KW-1185">Reference proteome</keyword>
<dbReference type="InterPro" id="IPR017853">
    <property type="entry name" value="GH"/>
</dbReference>
<comment type="similarity">
    <text evidence="1">Belongs to the glycosyl hydrolase 3 family.</text>
</comment>
<protein>
    <submittedName>
        <fullName evidence="5">Beta-N-acetylhexosaminidase</fullName>
        <ecNumber evidence="5">3.2.1.52</ecNumber>
    </submittedName>
</protein>
<dbReference type="InterPro" id="IPR001764">
    <property type="entry name" value="Glyco_hydro_3_N"/>
</dbReference>
<dbReference type="GO" id="GO:0004563">
    <property type="term" value="F:beta-N-acetylhexosaminidase activity"/>
    <property type="evidence" value="ECO:0007669"/>
    <property type="project" value="UniProtKB-EC"/>
</dbReference>
<dbReference type="RefSeq" id="WP_200265625.1">
    <property type="nucleotide sequence ID" value="NZ_JAENHN010000002.1"/>
</dbReference>
<dbReference type="PROSITE" id="PS00775">
    <property type="entry name" value="GLYCOSYL_HYDROL_F3"/>
    <property type="match status" value="1"/>
</dbReference>
<keyword evidence="2 5" id="KW-0378">Hydrolase</keyword>
<dbReference type="Proteomes" id="UP000596739">
    <property type="component" value="Unassembled WGS sequence"/>
</dbReference>
<evidence type="ECO:0000313" key="6">
    <source>
        <dbReference type="Proteomes" id="UP000596739"/>
    </source>
</evidence>
<evidence type="ECO:0000313" key="5">
    <source>
        <dbReference type="EMBL" id="MBK1809071.1"/>
    </source>
</evidence>
<accession>A0ABS1EIA0</accession>
<dbReference type="SUPFAM" id="SSF51445">
    <property type="entry name" value="(Trans)glycosidases"/>
    <property type="match status" value="1"/>
</dbReference>
<comment type="caution">
    <text evidence="5">The sequence shown here is derived from an EMBL/GenBank/DDBJ whole genome shotgun (WGS) entry which is preliminary data.</text>
</comment>
<gene>
    <name evidence="5" type="primary">nagZ</name>
    <name evidence="5" type="ORF">JHL18_00210</name>
</gene>